<evidence type="ECO:0000313" key="1">
    <source>
        <dbReference type="EMBL" id="CEO17802.1"/>
    </source>
</evidence>
<dbReference type="KEGG" id="rmc:RMONA_07250"/>
<protein>
    <submittedName>
        <fullName evidence="1">Uncharacterized protein</fullName>
    </submittedName>
</protein>
<dbReference type="AlphaFoldDB" id="A0A0B7J0Y2"/>
<dbReference type="RefSeq" id="WP_023508108.1">
    <property type="nucleotide sequence ID" value="NZ_LN794217.1"/>
</dbReference>
<proteinExistence type="predicted"/>
<dbReference type="HOGENOM" id="CLU_2809710_0_0_5"/>
<dbReference type="STRING" id="109232.RMONA_07250"/>
<evidence type="ECO:0000313" key="2">
    <source>
        <dbReference type="Proteomes" id="UP000018149"/>
    </source>
</evidence>
<accession>A0A0B7J0Y2</accession>
<name>A0A0B7J0Y2_9RICK</name>
<dbReference type="EMBL" id="LN794217">
    <property type="protein sequence ID" value="CEO17802.1"/>
    <property type="molecule type" value="Genomic_DNA"/>
</dbReference>
<dbReference type="Proteomes" id="UP000018149">
    <property type="component" value="Chromosome I"/>
</dbReference>
<sequence>MILQTSTKRFEKELLLMYKRGKDIKKLIKVTDLLVENIKAGIAHHLLLPTKYCYIKLLIWKIFGIVI</sequence>
<gene>
    <name evidence="1" type="ORF">RMONA_07250</name>
</gene>
<reference evidence="1 2" key="1">
    <citation type="submission" date="2015-01" db="EMBL/GenBank/DDBJ databases">
        <title>Draft genome sequence of Rickettsia monacensis strain IrR/Munich.</title>
        <authorList>
            <person name="Felsheim R.F."/>
            <person name="Johnson S.L."/>
            <person name="Kurtti T.J."/>
            <person name="Munderloh U.G."/>
        </authorList>
    </citation>
    <scope>NUCLEOTIDE SEQUENCE [LARGE SCALE GENOMIC DNA]</scope>
    <source>
        <strain evidence="1 2">IrR/Munich</strain>
    </source>
</reference>
<organism evidence="1 2">
    <name type="scientific">Rickettsia monacensis</name>
    <dbReference type="NCBI Taxonomy" id="109232"/>
    <lineage>
        <taxon>Bacteria</taxon>
        <taxon>Pseudomonadati</taxon>
        <taxon>Pseudomonadota</taxon>
        <taxon>Alphaproteobacteria</taxon>
        <taxon>Rickettsiales</taxon>
        <taxon>Rickettsiaceae</taxon>
        <taxon>Rickettsieae</taxon>
        <taxon>Rickettsia</taxon>
        <taxon>spotted fever group</taxon>
    </lineage>
</organism>
<keyword evidence="2" id="KW-1185">Reference proteome</keyword>